<dbReference type="Proteomes" id="UP001597294">
    <property type="component" value="Unassembled WGS sequence"/>
</dbReference>
<protein>
    <submittedName>
        <fullName evidence="1">Uncharacterized protein</fullName>
    </submittedName>
</protein>
<dbReference type="EMBL" id="JBHUII010000011">
    <property type="protein sequence ID" value="MFD2207194.1"/>
    <property type="molecule type" value="Genomic_DNA"/>
</dbReference>
<organism evidence="1 2">
    <name type="scientific">Kiloniella antarctica</name>
    <dbReference type="NCBI Taxonomy" id="1550907"/>
    <lineage>
        <taxon>Bacteria</taxon>
        <taxon>Pseudomonadati</taxon>
        <taxon>Pseudomonadota</taxon>
        <taxon>Alphaproteobacteria</taxon>
        <taxon>Rhodospirillales</taxon>
        <taxon>Kiloniellaceae</taxon>
        <taxon>Kiloniella</taxon>
    </lineage>
</organism>
<sequence>MRNDANCIRRPTEIISAAMFALQDLEASSKDIADHVTAHAARNAIRQLSEAEHGLMVHAASLPGFFGVS</sequence>
<proteinExistence type="predicted"/>
<dbReference type="RefSeq" id="WP_380253583.1">
    <property type="nucleotide sequence ID" value="NZ_JBHUII010000011.1"/>
</dbReference>
<keyword evidence="2" id="KW-1185">Reference proteome</keyword>
<gene>
    <name evidence="1" type="ORF">ACFSKO_16320</name>
</gene>
<accession>A0ABW5BQL4</accession>
<name>A0ABW5BQL4_9PROT</name>
<comment type="caution">
    <text evidence="1">The sequence shown here is derived from an EMBL/GenBank/DDBJ whole genome shotgun (WGS) entry which is preliminary data.</text>
</comment>
<reference evidence="2" key="1">
    <citation type="journal article" date="2019" name="Int. J. Syst. Evol. Microbiol.">
        <title>The Global Catalogue of Microorganisms (GCM) 10K type strain sequencing project: providing services to taxonomists for standard genome sequencing and annotation.</title>
        <authorList>
            <consortium name="The Broad Institute Genomics Platform"/>
            <consortium name="The Broad Institute Genome Sequencing Center for Infectious Disease"/>
            <person name="Wu L."/>
            <person name="Ma J."/>
        </authorList>
    </citation>
    <scope>NUCLEOTIDE SEQUENCE [LARGE SCALE GENOMIC DNA]</scope>
    <source>
        <strain evidence="2">CGMCC 4.7192</strain>
    </source>
</reference>
<evidence type="ECO:0000313" key="2">
    <source>
        <dbReference type="Proteomes" id="UP001597294"/>
    </source>
</evidence>
<evidence type="ECO:0000313" key="1">
    <source>
        <dbReference type="EMBL" id="MFD2207194.1"/>
    </source>
</evidence>